<protein>
    <recommendedName>
        <fullName evidence="3">P-loop containing nucleoside triphosphate hydrolase</fullName>
    </recommendedName>
</protein>
<sequence length="382" mass="45004">MNPYDLINIEVTLNDNYYILSRYLISRMLTLICIDKQKASSIAKTIKKKLVELNISEITQQKLEEILFETIIQQIKQNPLNVIQTYKIVSEFYRTRTPLIILILGAPKIGKSSLANQLADKLNISNVLQTDIISSVMDSMSKNIIEQNNWNDIQISDDEMLKLYQQKCYQIRKGANTDILKCLTQGKPLIVEGTELIPQLFIKKRYHVNGFKYDIQDEKIQNIKQNLQKFIDGKIDNNDLNIEYQIGSQQDLFEIYQPDPEEQESQKEKDRIIQAQKYYQNIDQSNQGVVLAFHLIINKKQHKFNIKNSSLIQSIQNQQQRKIMCEKYLQKYQAIQNYLIQEFNLTRTIPIEINCQQYTLDILQKILLNKIVEQYHYQQQKK</sequence>
<dbReference type="GeneID" id="14903319"/>
<dbReference type="InParanoid" id="G0R5L4"/>
<dbReference type="AlphaFoldDB" id="G0R5L4"/>
<reference evidence="1 2" key="1">
    <citation type="submission" date="2011-07" db="EMBL/GenBank/DDBJ databases">
        <authorList>
            <person name="Coyne R."/>
            <person name="Brami D."/>
            <person name="Johnson J."/>
            <person name="Hostetler J."/>
            <person name="Hannick L."/>
            <person name="Clark T."/>
            <person name="Cassidy-Hanley D."/>
            <person name="Inman J."/>
        </authorList>
    </citation>
    <scope>NUCLEOTIDE SEQUENCE [LARGE SCALE GENOMIC DNA]</scope>
    <source>
        <strain evidence="1 2">G5</strain>
    </source>
</reference>
<evidence type="ECO:0000313" key="1">
    <source>
        <dbReference type="EMBL" id="EGR27274.1"/>
    </source>
</evidence>
<dbReference type="InterPro" id="IPR027417">
    <property type="entry name" value="P-loop_NTPase"/>
</dbReference>
<dbReference type="PANTHER" id="PTHR33477:SF2">
    <property type="entry name" value="2-PHOSPHOGLYCERATE KINASE"/>
    <property type="match status" value="1"/>
</dbReference>
<dbReference type="SUPFAM" id="SSF52540">
    <property type="entry name" value="P-loop containing nucleoside triphosphate hydrolases"/>
    <property type="match status" value="1"/>
</dbReference>
<dbReference type="Proteomes" id="UP000008983">
    <property type="component" value="Unassembled WGS sequence"/>
</dbReference>
<dbReference type="STRING" id="857967.G0R5L4"/>
<dbReference type="EMBL" id="GL984378">
    <property type="protein sequence ID" value="EGR27274.1"/>
    <property type="molecule type" value="Genomic_DNA"/>
</dbReference>
<evidence type="ECO:0008006" key="3">
    <source>
        <dbReference type="Google" id="ProtNLM"/>
    </source>
</evidence>
<organism evidence="1 2">
    <name type="scientific">Ichthyophthirius multifiliis</name>
    <name type="common">White spot disease agent</name>
    <name type="synonym">Ich</name>
    <dbReference type="NCBI Taxonomy" id="5932"/>
    <lineage>
        <taxon>Eukaryota</taxon>
        <taxon>Sar</taxon>
        <taxon>Alveolata</taxon>
        <taxon>Ciliophora</taxon>
        <taxon>Intramacronucleata</taxon>
        <taxon>Oligohymenophorea</taxon>
        <taxon>Hymenostomatida</taxon>
        <taxon>Ophryoglenina</taxon>
        <taxon>Ichthyophthirius</taxon>
    </lineage>
</organism>
<gene>
    <name evidence="1" type="ORF">IMG5_199540</name>
</gene>
<accession>G0R5L4</accession>
<dbReference type="eggNOG" id="ENOG502QUCI">
    <property type="taxonomic scope" value="Eukaryota"/>
</dbReference>
<dbReference type="OrthoDB" id="271259at2759"/>
<dbReference type="OMA" id="PEQFNYD"/>
<dbReference type="PANTHER" id="PTHR33477">
    <property type="entry name" value="P-LOOP NTPASE DOMAIN-CONTAINING PROTEIN LPA1 HOMOLOG 1"/>
    <property type="match status" value="1"/>
</dbReference>
<evidence type="ECO:0000313" key="2">
    <source>
        <dbReference type="Proteomes" id="UP000008983"/>
    </source>
</evidence>
<dbReference type="Gene3D" id="3.40.50.300">
    <property type="entry name" value="P-loop containing nucleotide triphosphate hydrolases"/>
    <property type="match status" value="1"/>
</dbReference>
<dbReference type="RefSeq" id="XP_004024158.1">
    <property type="nucleotide sequence ID" value="XM_004024109.1"/>
</dbReference>
<name>G0R5L4_ICHMU</name>
<keyword evidence="2" id="KW-1185">Reference proteome</keyword>
<proteinExistence type="predicted"/>